<keyword evidence="1" id="KW-0862">Zinc</keyword>
<comment type="caution">
    <text evidence="4">The sequence shown here is derived from an EMBL/GenBank/DDBJ whole genome shotgun (WGS) entry which is preliminary data.</text>
</comment>
<dbReference type="SMART" id="SM00336">
    <property type="entry name" value="BBOX"/>
    <property type="match status" value="2"/>
</dbReference>
<reference evidence="4" key="1">
    <citation type="submission" date="2022-08" db="EMBL/GenBank/DDBJ databases">
        <title>Novel sulfate-reducing endosymbionts in the free-living metamonad Anaeramoeba.</title>
        <authorList>
            <person name="Jerlstrom-Hultqvist J."/>
            <person name="Cepicka I."/>
            <person name="Gallot-Lavallee L."/>
            <person name="Salas-Leiva D."/>
            <person name="Curtis B.A."/>
            <person name="Zahonova K."/>
            <person name="Pipaliya S."/>
            <person name="Dacks J."/>
            <person name="Roger A.J."/>
        </authorList>
    </citation>
    <scope>NUCLEOTIDE SEQUENCE</scope>
    <source>
        <strain evidence="4">Schooner1</strain>
    </source>
</reference>
<dbReference type="CDD" id="cd19757">
    <property type="entry name" value="Bbox1"/>
    <property type="match status" value="1"/>
</dbReference>
<keyword evidence="2" id="KW-0175">Coiled coil</keyword>
<sequence length="500" mass="59306">MMQKNKKLACEDCGSTEITVFCQTCNSFYCSECDIENHPTKKLKTKHKRNILQKDETNKEKKSEKICKKHNQVFEYYCTFDKEFICSKCFFERCKNHSDKTHTLKKNFFQKTFQEIPNEIRQKQKNILSCKAKVTENKQPNATISDILQKRKELISKFQNLQTNDLIFLDQKQAKEYKAYQNKIKQLQEQAEMIKSVQKYLVDYEKAIQSNDHFKILAYFQIIKKLLSKIENEKNVSDELVKTPKLSIDYETQIEPIIEEIRKIQINSPKQFGLAVTYQFPSTSCHLDQNFAFKVICLFEKSPKVVPVPNERICKTFDPKYISKKKMNLKKQRNLKRLKNLPEWNQETRRLHNLEKKQMKPIIPQLWITLPNGQSKIFSKFQQINQLNNYYEFKGSLTPKMEGIYKIHAITISDRYLSYPNGIDFKILPQRNQNEKKINNNKKKKKKKNNNVLNLEKNKSNLHEFQISEVMKQTNCKRETIIEKLTLYDGDLAKTILSLI</sequence>
<dbReference type="Proteomes" id="UP001150062">
    <property type="component" value="Unassembled WGS sequence"/>
</dbReference>
<dbReference type="SUPFAM" id="SSF57845">
    <property type="entry name" value="B-box zinc-binding domain"/>
    <property type="match status" value="1"/>
</dbReference>
<accession>A0ABQ8Z8H2</accession>
<evidence type="ECO:0000259" key="3">
    <source>
        <dbReference type="PROSITE" id="PS50119"/>
    </source>
</evidence>
<feature type="domain" description="B box-type" evidence="3">
    <location>
        <begin position="5"/>
        <end position="52"/>
    </location>
</feature>
<dbReference type="Pfam" id="PF00643">
    <property type="entry name" value="zf-B_box"/>
    <property type="match status" value="1"/>
</dbReference>
<gene>
    <name evidence="4" type="ORF">M0813_13497</name>
</gene>
<dbReference type="PROSITE" id="PS50119">
    <property type="entry name" value="ZF_BBOX"/>
    <property type="match status" value="1"/>
</dbReference>
<organism evidence="4 5">
    <name type="scientific">Anaeramoeba flamelloides</name>
    <dbReference type="NCBI Taxonomy" id="1746091"/>
    <lineage>
        <taxon>Eukaryota</taxon>
        <taxon>Metamonada</taxon>
        <taxon>Anaeramoebidae</taxon>
        <taxon>Anaeramoeba</taxon>
    </lineage>
</organism>
<name>A0ABQ8Z8H2_9EUKA</name>
<dbReference type="EMBL" id="JAOAOG010000035">
    <property type="protein sequence ID" value="KAJ6253002.1"/>
    <property type="molecule type" value="Genomic_DNA"/>
</dbReference>
<dbReference type="Gene3D" id="3.30.160.60">
    <property type="entry name" value="Classic Zinc Finger"/>
    <property type="match status" value="1"/>
</dbReference>
<keyword evidence="5" id="KW-1185">Reference proteome</keyword>
<feature type="coiled-coil region" evidence="2">
    <location>
        <begin position="431"/>
        <end position="458"/>
    </location>
</feature>
<evidence type="ECO:0000256" key="1">
    <source>
        <dbReference type="PROSITE-ProRule" id="PRU00024"/>
    </source>
</evidence>
<keyword evidence="1" id="KW-0863">Zinc-finger</keyword>
<proteinExistence type="predicted"/>
<keyword evidence="1" id="KW-0479">Metal-binding</keyword>
<evidence type="ECO:0000256" key="2">
    <source>
        <dbReference type="SAM" id="Coils"/>
    </source>
</evidence>
<evidence type="ECO:0000313" key="5">
    <source>
        <dbReference type="Proteomes" id="UP001150062"/>
    </source>
</evidence>
<feature type="coiled-coil region" evidence="2">
    <location>
        <begin position="144"/>
        <end position="197"/>
    </location>
</feature>
<protein>
    <recommendedName>
        <fullName evidence="3">B box-type domain-containing protein</fullName>
    </recommendedName>
</protein>
<evidence type="ECO:0000313" key="4">
    <source>
        <dbReference type="EMBL" id="KAJ6253002.1"/>
    </source>
</evidence>
<dbReference type="InterPro" id="IPR000315">
    <property type="entry name" value="Znf_B-box"/>
</dbReference>